<dbReference type="Gene3D" id="2.60.40.10">
    <property type="entry name" value="Immunoglobulins"/>
    <property type="match status" value="1"/>
</dbReference>
<dbReference type="SUPFAM" id="SSF53187">
    <property type="entry name" value="Zn-dependent exopeptidases"/>
    <property type="match status" value="1"/>
</dbReference>
<dbReference type="GO" id="GO:0009253">
    <property type="term" value="P:peptidoglycan catabolic process"/>
    <property type="evidence" value="ECO:0007669"/>
    <property type="project" value="InterPro"/>
</dbReference>
<dbReference type="PROSITE" id="PS00018">
    <property type="entry name" value="EF_HAND_1"/>
    <property type="match status" value="1"/>
</dbReference>
<sequence length="997" mass="105728">MGWNWVSNRNARKRRDFLTSATHGRRSRLLAMEPLECRIALAADGLVDVGVQPDGGLEGKIVYLNAGHGNQAANTTNGAWSWQRPRLLNMIEDLGNQDQMSFLADYLFRAGATVVPMRPIGYQPNEVVLDNVDVGVTFSGAWSNSNSTIYFGEAGETPYKYASTSATETAVATYRPTITVAGYYPVYAWTRSGSDRAADQLYRVNHSGGSTEVTVNHRMVGNGMIYLGTYYFEAGTAGSVEISNRSSESGRVVIADMIRFGNGMGDTDQGAGVSGRSREDELSLYWIKWQVDHSQGVPLSSYRSSSTNVDGEANVGASPRYAAYMNREQEGTLADRLLISYHSNAGGGRGVTVLHNTASGGATPNQLQLAQILGTEINGDLVAQNGQFEHAWYNRGSDITYQADFNYGELNDGWINGEFDATIIEIAFHDNQLDAELLRDARVRDAAAKASYHGIVKYFRSVDGNSTPLTMLPGKVTQVRTEGTVAGSVKITWTPPASNSYNGDAPTGYRIYGSTNCYGFDGGTYVVGGATTSFVMTGLDAAAGPYYFKVVAVNAGGEGAGSEVVAATPVASAKKVLIVNGFDRLDRNMNPIQTAAGGPVERVRPLQSNSYDYAVQLASAIRANAPNLQIDATSNEYVSSGAINLSDYEAVFWILGEESTTTRTFDALEQTKVSAYLSSGGMLFLSGSEIGWDLEAQGGGASFYNNVLKADYVADDAATYSVTGAAGSIFAGLSATFDNGAQTYNVDYPDRIAPLGGAAAALNYATGGAAAIQYTDGASGSQIVMLAFPFETITSPAMRNSVMQRVVDYFNLLAPPTPVADFNSDGMVDGVDFLAWQRGFGKTDAAMQDGDADFDGTVGGSDLDVWKAQFGGSPPSPLVASVAAISAEEGDALSPVPESSQMPAHQSASLDGLAGIPSLRTASESPRRRTASQDARWSEASGSSKSMLTDAAVTTLEGRKKPLPEIELASGNAVDNAARTAIFEKLGGSPLESALAR</sequence>
<dbReference type="AlphaFoldDB" id="A0A5K7XIM6"/>
<evidence type="ECO:0000259" key="2">
    <source>
        <dbReference type="PROSITE" id="PS50853"/>
    </source>
</evidence>
<protein>
    <recommendedName>
        <fullName evidence="2">Fibronectin type-III domain-containing protein</fullName>
    </recommendedName>
</protein>
<feature type="region of interest" description="Disordered" evidence="1">
    <location>
        <begin position="890"/>
        <end position="956"/>
    </location>
</feature>
<dbReference type="EMBL" id="AP021861">
    <property type="protein sequence ID" value="BBO34821.1"/>
    <property type="molecule type" value="Genomic_DNA"/>
</dbReference>
<dbReference type="InterPro" id="IPR033803">
    <property type="entry name" value="CBD-like_Golvesin-Xly"/>
</dbReference>
<dbReference type="SMART" id="SM00646">
    <property type="entry name" value="Ami_3"/>
    <property type="match status" value="1"/>
</dbReference>
<gene>
    <name evidence="3" type="ORF">PLANPX_4433</name>
</gene>
<evidence type="ECO:0000313" key="3">
    <source>
        <dbReference type="EMBL" id="BBO34821.1"/>
    </source>
</evidence>
<organism evidence="3 4">
    <name type="scientific">Lacipirellula parvula</name>
    <dbReference type="NCBI Taxonomy" id="2650471"/>
    <lineage>
        <taxon>Bacteria</taxon>
        <taxon>Pseudomonadati</taxon>
        <taxon>Planctomycetota</taxon>
        <taxon>Planctomycetia</taxon>
        <taxon>Pirellulales</taxon>
        <taxon>Lacipirellulaceae</taxon>
        <taxon>Lacipirellula</taxon>
    </lineage>
</organism>
<dbReference type="SMART" id="SM00060">
    <property type="entry name" value="FN3"/>
    <property type="match status" value="1"/>
</dbReference>
<dbReference type="GO" id="GO:0008745">
    <property type="term" value="F:N-acetylmuramoyl-L-alanine amidase activity"/>
    <property type="evidence" value="ECO:0007669"/>
    <property type="project" value="InterPro"/>
</dbReference>
<name>A0A5K7XIM6_9BACT</name>
<accession>A0A5K7XIM6</accession>
<reference evidence="4" key="1">
    <citation type="submission" date="2019-10" db="EMBL/GenBank/DDBJ databases">
        <title>Lacipirellula parvula gen. nov., sp. nov., representing a lineage of planctomycetes widespread in freshwater anoxic habitats, and description of the family Lacipirellulaceae.</title>
        <authorList>
            <person name="Dedysh S.N."/>
            <person name="Kulichevskaya I.S."/>
            <person name="Beletsky A.V."/>
            <person name="Rakitin A.L."/>
            <person name="Mardanov A.V."/>
            <person name="Ivanova A.A."/>
            <person name="Saltykova V.X."/>
            <person name="Rijpstra W.I.C."/>
            <person name="Sinninghe Damste J.S."/>
            <person name="Ravin N.V."/>
        </authorList>
    </citation>
    <scope>NUCLEOTIDE SEQUENCE [LARGE SCALE GENOMIC DNA]</scope>
    <source>
        <strain evidence="4">PX69</strain>
    </source>
</reference>
<evidence type="ECO:0000313" key="4">
    <source>
        <dbReference type="Proteomes" id="UP000326837"/>
    </source>
</evidence>
<feature type="domain" description="Fibronectin type-III" evidence="2">
    <location>
        <begin position="472"/>
        <end position="573"/>
    </location>
</feature>
<dbReference type="InterPro" id="IPR036116">
    <property type="entry name" value="FN3_sf"/>
</dbReference>
<feature type="compositionally biased region" description="Polar residues" evidence="1">
    <location>
        <begin position="897"/>
        <end position="909"/>
    </location>
</feature>
<dbReference type="SUPFAM" id="SSF49265">
    <property type="entry name" value="Fibronectin type III"/>
    <property type="match status" value="1"/>
</dbReference>
<proteinExistence type="predicted"/>
<dbReference type="InterPro" id="IPR013783">
    <property type="entry name" value="Ig-like_fold"/>
</dbReference>
<feature type="compositionally biased region" description="Polar residues" evidence="1">
    <location>
        <begin position="932"/>
        <end position="947"/>
    </location>
</feature>
<dbReference type="InterPro" id="IPR002508">
    <property type="entry name" value="MurNAc-LAA_cat"/>
</dbReference>
<dbReference type="InterPro" id="IPR018247">
    <property type="entry name" value="EF_Hand_1_Ca_BS"/>
</dbReference>
<dbReference type="Proteomes" id="UP000326837">
    <property type="component" value="Chromosome"/>
</dbReference>
<dbReference type="PROSITE" id="PS50853">
    <property type="entry name" value="FN3"/>
    <property type="match status" value="1"/>
</dbReference>
<dbReference type="CDD" id="cd00063">
    <property type="entry name" value="FN3"/>
    <property type="match status" value="1"/>
</dbReference>
<evidence type="ECO:0000256" key="1">
    <source>
        <dbReference type="SAM" id="MobiDB-lite"/>
    </source>
</evidence>
<dbReference type="InterPro" id="IPR003961">
    <property type="entry name" value="FN3_dom"/>
</dbReference>
<dbReference type="KEGG" id="lpav:PLANPX_4433"/>
<dbReference type="Pfam" id="PF25275">
    <property type="entry name" value="Golvesin_C"/>
    <property type="match status" value="1"/>
</dbReference>
<keyword evidence="4" id="KW-1185">Reference proteome</keyword>
<dbReference type="Gene3D" id="3.40.630.40">
    <property type="entry name" value="Zn-dependent exopeptidases"/>
    <property type="match status" value="1"/>
</dbReference>